<proteinExistence type="predicted"/>
<dbReference type="InterPro" id="IPR012816">
    <property type="entry name" value="NADAR"/>
</dbReference>
<dbReference type="CDD" id="cd15457">
    <property type="entry name" value="NADAR"/>
    <property type="match status" value="1"/>
</dbReference>
<dbReference type="AlphaFoldDB" id="A0A7S1FG30"/>
<gene>
    <name evidence="3" type="ORF">NSCI0253_LOCUS39852</name>
</gene>
<reference evidence="3" key="1">
    <citation type="submission" date="2021-01" db="EMBL/GenBank/DDBJ databases">
        <authorList>
            <person name="Corre E."/>
            <person name="Pelletier E."/>
            <person name="Niang G."/>
            <person name="Scheremetjew M."/>
            <person name="Finn R."/>
            <person name="Kale V."/>
            <person name="Holt S."/>
            <person name="Cochrane G."/>
            <person name="Meng A."/>
            <person name="Brown T."/>
            <person name="Cohen L."/>
        </authorList>
    </citation>
    <scope>NUCLEOTIDE SEQUENCE</scope>
</reference>
<protein>
    <recommendedName>
        <fullName evidence="2">NADAR domain-containing protein</fullName>
    </recommendedName>
</protein>
<organism evidence="3">
    <name type="scientific">Noctiluca scintillans</name>
    <name type="common">Sea sparkle</name>
    <name type="synonym">Red tide dinoflagellate</name>
    <dbReference type="NCBI Taxonomy" id="2966"/>
    <lineage>
        <taxon>Eukaryota</taxon>
        <taxon>Sar</taxon>
        <taxon>Alveolata</taxon>
        <taxon>Dinophyceae</taxon>
        <taxon>Noctilucales</taxon>
        <taxon>Noctilucaceae</taxon>
        <taxon>Noctiluca</taxon>
    </lineage>
</organism>
<sequence>MGRKARASPADVDTAPRRIIPFYSDRRGKEFREFSNFYRDAPPYDYTLPTFARQVGLPTTVQCEFSEKAIMLTKAALMGDEEMFTEIMRATDPRTCKSLGRGVRNFDEGLWMQHLEEVAFEVIRQKFEGNAHLRSVLLSTGNAILAEASPNDTLWGIGIGTTDARALCVDQWLGRNILGFALMKARGAIRGDGAELMPAGIPALKAPEEPDPPQHAVAPGALGRADCCAGVGPGSEARVPPGEATLPEEDLPSARRRRWAAT</sequence>
<dbReference type="InterPro" id="IPR037238">
    <property type="entry name" value="YbiA-like_sf"/>
</dbReference>
<evidence type="ECO:0000256" key="1">
    <source>
        <dbReference type="SAM" id="MobiDB-lite"/>
    </source>
</evidence>
<name>A0A7S1FG30_NOCSC</name>
<feature type="domain" description="NADAR" evidence="2">
    <location>
        <begin position="24"/>
        <end position="190"/>
    </location>
</feature>
<evidence type="ECO:0000259" key="2">
    <source>
        <dbReference type="Pfam" id="PF08719"/>
    </source>
</evidence>
<dbReference type="Gene3D" id="1.10.357.40">
    <property type="entry name" value="YbiA-like"/>
    <property type="match status" value="1"/>
</dbReference>
<dbReference type="NCBIfam" id="TIGR02464">
    <property type="entry name" value="ribofla_fusion"/>
    <property type="match status" value="1"/>
</dbReference>
<feature type="region of interest" description="Disordered" evidence="1">
    <location>
        <begin position="229"/>
        <end position="262"/>
    </location>
</feature>
<dbReference type="EMBL" id="HBFQ01056192">
    <property type="protein sequence ID" value="CAD8865497.1"/>
    <property type="molecule type" value="Transcribed_RNA"/>
</dbReference>
<evidence type="ECO:0000313" key="3">
    <source>
        <dbReference type="EMBL" id="CAD8865497.1"/>
    </source>
</evidence>
<accession>A0A7S1FG30</accession>
<dbReference type="SUPFAM" id="SSF143990">
    <property type="entry name" value="YbiA-like"/>
    <property type="match status" value="1"/>
</dbReference>
<dbReference type="Pfam" id="PF08719">
    <property type="entry name" value="NADAR"/>
    <property type="match status" value="1"/>
</dbReference>